<name>A0A848MNC0_9GAMM</name>
<dbReference type="Gene3D" id="2.60.40.4150">
    <property type="entry name" value="Type VI secretion system, lipoprotein SciN"/>
    <property type="match status" value="1"/>
</dbReference>
<proteinExistence type="predicted"/>
<protein>
    <submittedName>
        <fullName evidence="1">Type VI secretion lipoprotein TssJ</fullName>
    </submittedName>
</protein>
<dbReference type="InterPro" id="IPR017734">
    <property type="entry name" value="T6SS_SciN"/>
</dbReference>
<dbReference type="Pfam" id="PF12790">
    <property type="entry name" value="T6SS-SciN"/>
    <property type="match status" value="1"/>
</dbReference>
<dbReference type="Proteomes" id="UP000585363">
    <property type="component" value="Unassembled WGS sequence"/>
</dbReference>
<keyword evidence="1" id="KW-0449">Lipoprotein</keyword>
<reference evidence="1 2" key="1">
    <citation type="submission" date="2020-01" db="EMBL/GenBank/DDBJ databases">
        <authorList>
            <person name="Lee S.D."/>
        </authorList>
    </citation>
    <scope>NUCLEOTIDE SEQUENCE [LARGE SCALE GENOMIC DNA]</scope>
    <source>
        <strain evidence="1 2">SAP-1</strain>
    </source>
</reference>
<organism evidence="1 2">
    <name type="scientific">Rouxiella aceris</name>
    <dbReference type="NCBI Taxonomy" id="2703884"/>
    <lineage>
        <taxon>Bacteria</taxon>
        <taxon>Pseudomonadati</taxon>
        <taxon>Pseudomonadota</taxon>
        <taxon>Gammaproteobacteria</taxon>
        <taxon>Enterobacterales</taxon>
        <taxon>Yersiniaceae</taxon>
        <taxon>Rouxiella</taxon>
    </lineage>
</organism>
<dbReference type="AlphaFoldDB" id="A0A848MNC0"/>
<keyword evidence="2" id="KW-1185">Reference proteome</keyword>
<comment type="caution">
    <text evidence="1">The sequence shown here is derived from an EMBL/GenBank/DDBJ whole genome shotgun (WGS) entry which is preliminary data.</text>
</comment>
<evidence type="ECO:0000313" key="2">
    <source>
        <dbReference type="Proteomes" id="UP000585363"/>
    </source>
</evidence>
<dbReference type="InterPro" id="IPR038706">
    <property type="entry name" value="Type_VI_SciN-like_sf"/>
</dbReference>
<accession>A0A848MNC0</accession>
<sequence>MRSPYFSIPLSFALFSLLYRFLALNNSLSDAYKASRRSQPNDKKQAFLPGRELSVQMPLHAEAQFIAVVGFFQSPDLSQNTWRLVLSRGELKANAARIIDLRENRLRLRPWRQ</sequence>
<dbReference type="EMBL" id="JAADJU010000013">
    <property type="protein sequence ID" value="NMP29275.1"/>
    <property type="molecule type" value="Genomic_DNA"/>
</dbReference>
<evidence type="ECO:0000313" key="1">
    <source>
        <dbReference type="EMBL" id="NMP29275.1"/>
    </source>
</evidence>
<reference evidence="1 2" key="2">
    <citation type="submission" date="2020-06" db="EMBL/GenBank/DDBJ databases">
        <title>Polyphasic characterization of a Rahnella strain isolated from tree sap.</title>
        <authorList>
            <person name="Kim I.S."/>
        </authorList>
    </citation>
    <scope>NUCLEOTIDE SEQUENCE [LARGE SCALE GENOMIC DNA]</scope>
    <source>
        <strain evidence="1 2">SAP-1</strain>
    </source>
</reference>
<dbReference type="RefSeq" id="WP_169404991.1">
    <property type="nucleotide sequence ID" value="NZ_JAADJU010000013.1"/>
</dbReference>
<gene>
    <name evidence="1" type="ORF">GW590_20715</name>
</gene>